<accession>A0A8C5ZYS6</accession>
<reference evidence="1" key="2">
    <citation type="submission" date="2025-09" db="UniProtKB">
        <authorList>
            <consortium name="Ensembl"/>
        </authorList>
    </citation>
    <scope>IDENTIFICATION</scope>
</reference>
<dbReference type="AlphaFoldDB" id="A0A8C5ZYS6"/>
<organism evidence="1 2">
    <name type="scientific">Marmota marmota marmota</name>
    <name type="common">Alpine marmot</name>
    <dbReference type="NCBI Taxonomy" id="9994"/>
    <lineage>
        <taxon>Eukaryota</taxon>
        <taxon>Metazoa</taxon>
        <taxon>Chordata</taxon>
        <taxon>Craniata</taxon>
        <taxon>Vertebrata</taxon>
        <taxon>Euteleostomi</taxon>
        <taxon>Mammalia</taxon>
        <taxon>Eutheria</taxon>
        <taxon>Euarchontoglires</taxon>
        <taxon>Glires</taxon>
        <taxon>Rodentia</taxon>
        <taxon>Sciuromorpha</taxon>
        <taxon>Sciuridae</taxon>
        <taxon>Xerinae</taxon>
        <taxon>Marmotini</taxon>
        <taxon>Marmota</taxon>
    </lineage>
</organism>
<evidence type="ECO:0000313" key="1">
    <source>
        <dbReference type="Ensembl" id="ENSMMMP00000020180.1"/>
    </source>
</evidence>
<dbReference type="Ensembl" id="ENSMMMT00000022938.1">
    <property type="protein sequence ID" value="ENSMMMP00000020180.1"/>
    <property type="gene ID" value="ENSMMMG00000017820.1"/>
</dbReference>
<proteinExistence type="predicted"/>
<name>A0A8C5ZYS6_MARMA</name>
<reference evidence="1" key="1">
    <citation type="submission" date="2025-08" db="UniProtKB">
        <authorList>
            <consortium name="Ensembl"/>
        </authorList>
    </citation>
    <scope>IDENTIFICATION</scope>
</reference>
<keyword evidence="2" id="KW-1185">Reference proteome</keyword>
<protein>
    <submittedName>
        <fullName evidence="1">Uncharacterized protein</fullName>
    </submittedName>
</protein>
<dbReference type="Proteomes" id="UP000694407">
    <property type="component" value="Unplaced"/>
</dbReference>
<evidence type="ECO:0000313" key="2">
    <source>
        <dbReference type="Proteomes" id="UP000694407"/>
    </source>
</evidence>
<sequence>RKKKSHYQKQATGWKLSKYGFLFHSLTQPTRSWGFSFSISNRKPLWFPLHLLLSMILGAIEVHKPLSSSTVSFSMISPPPIPLERRAHSHQSLHLKIFINTSVSEDTSVFYYIFEHTG</sequence>